<keyword evidence="3" id="KW-1185">Reference proteome</keyword>
<feature type="region of interest" description="Disordered" evidence="1">
    <location>
        <begin position="109"/>
        <end position="130"/>
    </location>
</feature>
<protein>
    <submittedName>
        <fullName evidence="2">Aminotransferase class IV</fullName>
    </submittedName>
</protein>
<dbReference type="SUPFAM" id="SSF56752">
    <property type="entry name" value="D-aminoacid aminotransferase-like PLP-dependent enzymes"/>
    <property type="match status" value="1"/>
</dbReference>
<accession>A0A9E9LX76</accession>
<dbReference type="InterPro" id="IPR043132">
    <property type="entry name" value="BCAT-like_C"/>
</dbReference>
<name>A0A9E9LX76_9BURK</name>
<dbReference type="Proteomes" id="UP001156215">
    <property type="component" value="Chromosome"/>
</dbReference>
<dbReference type="KEGG" id="ovb:NB640_07655"/>
<evidence type="ECO:0000313" key="2">
    <source>
        <dbReference type="EMBL" id="WAW09157.1"/>
    </source>
</evidence>
<dbReference type="Gene3D" id="3.20.10.10">
    <property type="entry name" value="D-amino Acid Aminotransferase, subunit A, domain 2"/>
    <property type="match status" value="1"/>
</dbReference>
<reference evidence="2" key="1">
    <citation type="journal article" date="2022" name="Front. Microbiol.">
        <title>New perspectives on an old grouping: The genomic and phenotypic variability of Oxalobacter formigenes and the implications for calcium oxalate stone prevention.</title>
        <authorList>
            <person name="Chmiel J.A."/>
            <person name="Carr C."/>
            <person name="Stuivenberg G.A."/>
            <person name="Venema R."/>
            <person name="Chanyi R.M."/>
            <person name="Al K.F."/>
            <person name="Giguere D."/>
            <person name="Say H."/>
            <person name="Akouris P.P."/>
            <person name="Dominguez Romero S.A."/>
            <person name="Kwong A."/>
            <person name="Tai V."/>
            <person name="Koval S.F."/>
            <person name="Razvi H."/>
            <person name="Bjazevic J."/>
            <person name="Burton J.P."/>
        </authorList>
    </citation>
    <scope>NUCLEOTIDE SEQUENCE</scope>
    <source>
        <strain evidence="2">WoOx3</strain>
    </source>
</reference>
<keyword evidence="2" id="KW-0808">Transferase</keyword>
<organism evidence="2 3">
    <name type="scientific">Oxalobacter vibrioformis</name>
    <dbReference type="NCBI Taxonomy" id="933080"/>
    <lineage>
        <taxon>Bacteria</taxon>
        <taxon>Pseudomonadati</taxon>
        <taxon>Pseudomonadota</taxon>
        <taxon>Betaproteobacteria</taxon>
        <taxon>Burkholderiales</taxon>
        <taxon>Oxalobacteraceae</taxon>
        <taxon>Oxalobacter</taxon>
    </lineage>
</organism>
<dbReference type="GO" id="GO:0008483">
    <property type="term" value="F:transaminase activity"/>
    <property type="evidence" value="ECO:0007669"/>
    <property type="project" value="UniProtKB-KW"/>
</dbReference>
<dbReference type="RefSeq" id="WP_269308151.1">
    <property type="nucleotide sequence ID" value="NZ_CP098242.1"/>
</dbReference>
<sequence>MDNTPLTYRYTRKGELHRVTDTENRLLVADSFLVDNGMARAPERHAARFVNSCLFFADLKTSELARFWQLAMQQIPVGGLWFPRVEMAGPKKAPLLQIRIRPAPQLQSEARLAHGETRDRRRHPRHKGPDISLLDKQRQQIMAMGADEGILCTPGQYLLEGLFSSILWWENGTLCQTLPSKRVLPSITATLLREVAIKRHIPFAWRFRKWQELDGCETWVVNALHGIRRAINWPLAPWHTPAHTDRDDWQLALNQHALRPVASEYPL</sequence>
<dbReference type="InterPro" id="IPR001544">
    <property type="entry name" value="Aminotrans_IV"/>
</dbReference>
<keyword evidence="2" id="KW-0032">Aminotransferase</keyword>
<gene>
    <name evidence="2" type="ORF">NB640_07655</name>
</gene>
<proteinExistence type="predicted"/>
<evidence type="ECO:0000313" key="3">
    <source>
        <dbReference type="Proteomes" id="UP001156215"/>
    </source>
</evidence>
<dbReference type="InterPro" id="IPR036038">
    <property type="entry name" value="Aminotransferase-like"/>
</dbReference>
<dbReference type="EMBL" id="CP098242">
    <property type="protein sequence ID" value="WAW09157.1"/>
    <property type="molecule type" value="Genomic_DNA"/>
</dbReference>
<dbReference type="AlphaFoldDB" id="A0A9E9LX76"/>
<evidence type="ECO:0000256" key="1">
    <source>
        <dbReference type="SAM" id="MobiDB-lite"/>
    </source>
</evidence>
<dbReference type="Pfam" id="PF01063">
    <property type="entry name" value="Aminotran_4"/>
    <property type="match status" value="1"/>
</dbReference>